<accession>A0A0B7B1P2</accession>
<proteinExistence type="predicted"/>
<organism evidence="1">
    <name type="scientific">Arion vulgaris</name>
    <dbReference type="NCBI Taxonomy" id="1028688"/>
    <lineage>
        <taxon>Eukaryota</taxon>
        <taxon>Metazoa</taxon>
        <taxon>Spiralia</taxon>
        <taxon>Lophotrochozoa</taxon>
        <taxon>Mollusca</taxon>
        <taxon>Gastropoda</taxon>
        <taxon>Heterobranchia</taxon>
        <taxon>Euthyneura</taxon>
        <taxon>Panpulmonata</taxon>
        <taxon>Eupulmonata</taxon>
        <taxon>Stylommatophora</taxon>
        <taxon>Helicina</taxon>
        <taxon>Arionoidea</taxon>
        <taxon>Arionidae</taxon>
        <taxon>Arion</taxon>
    </lineage>
</organism>
<dbReference type="AlphaFoldDB" id="A0A0B7B1P2"/>
<dbReference type="EMBL" id="HACG01039927">
    <property type="protein sequence ID" value="CEK86792.1"/>
    <property type="molecule type" value="Transcribed_RNA"/>
</dbReference>
<evidence type="ECO:0000313" key="1">
    <source>
        <dbReference type="EMBL" id="CEK86792.1"/>
    </source>
</evidence>
<name>A0A0B7B1P2_9EUPU</name>
<sequence>MISLIVQCNNNHFKWFFRAMTSDYFLCCVQASMLWAVSTDLPLCNLDST</sequence>
<gene>
    <name evidence="1" type="primary">ORF155741</name>
</gene>
<protein>
    <submittedName>
        <fullName evidence="1">Uncharacterized protein</fullName>
    </submittedName>
</protein>
<reference evidence="1" key="1">
    <citation type="submission" date="2014-12" db="EMBL/GenBank/DDBJ databases">
        <title>Insight into the proteome of Arion vulgaris.</title>
        <authorList>
            <person name="Aradska J."/>
            <person name="Bulat T."/>
            <person name="Smidak R."/>
            <person name="Sarate P."/>
            <person name="Gangsoo J."/>
            <person name="Sialana F."/>
            <person name="Bilban M."/>
            <person name="Lubec G."/>
        </authorList>
    </citation>
    <scope>NUCLEOTIDE SEQUENCE</scope>
    <source>
        <tissue evidence="1">Skin</tissue>
    </source>
</reference>